<dbReference type="EMBL" id="SRSC01000001">
    <property type="protein sequence ID" value="TGU74399.1"/>
    <property type="molecule type" value="Genomic_DNA"/>
</dbReference>
<evidence type="ECO:0000256" key="1">
    <source>
        <dbReference type="ARBA" id="ARBA00004496"/>
    </source>
</evidence>
<evidence type="ECO:0000259" key="11">
    <source>
        <dbReference type="Pfam" id="PF04452"/>
    </source>
</evidence>
<dbReference type="InterPro" id="IPR029026">
    <property type="entry name" value="tRNA_m1G_MTases_N"/>
</dbReference>
<evidence type="ECO:0000256" key="3">
    <source>
        <dbReference type="ARBA" id="ARBA00022490"/>
    </source>
</evidence>
<dbReference type="EC" id="2.1.1.193" evidence="10"/>
<comment type="function">
    <text evidence="8 10">Specifically methylates the N3 position of the uracil ring of uridine 1498 (m3U1498) in 16S rRNA. Acts on the fully assembled 30S ribosomal subunit.</text>
</comment>
<evidence type="ECO:0000256" key="9">
    <source>
        <dbReference type="ARBA" id="ARBA00047944"/>
    </source>
</evidence>
<feature type="domain" description="Ribosomal RNA small subunit methyltransferase E methyltransferase" evidence="11">
    <location>
        <begin position="74"/>
        <end position="239"/>
    </location>
</feature>
<dbReference type="GO" id="GO:0005737">
    <property type="term" value="C:cytoplasm"/>
    <property type="evidence" value="ECO:0007669"/>
    <property type="project" value="UniProtKB-SubCell"/>
</dbReference>
<evidence type="ECO:0000313" key="13">
    <source>
        <dbReference type="EMBL" id="TGU74399.1"/>
    </source>
</evidence>
<accession>A0A4S1CL22</accession>
<evidence type="ECO:0000256" key="8">
    <source>
        <dbReference type="ARBA" id="ARBA00025699"/>
    </source>
</evidence>
<name>A0A4S1CL22_9BACT</name>
<dbReference type="SUPFAM" id="SSF75217">
    <property type="entry name" value="alpha/beta knot"/>
    <property type="match status" value="1"/>
</dbReference>
<keyword evidence="5 10" id="KW-0489">Methyltransferase</keyword>
<evidence type="ECO:0000259" key="12">
    <source>
        <dbReference type="Pfam" id="PF20260"/>
    </source>
</evidence>
<dbReference type="Gene3D" id="3.40.1280.10">
    <property type="match status" value="1"/>
</dbReference>
<dbReference type="InterPro" id="IPR046886">
    <property type="entry name" value="RsmE_MTase_dom"/>
</dbReference>
<evidence type="ECO:0000256" key="5">
    <source>
        <dbReference type="ARBA" id="ARBA00022603"/>
    </source>
</evidence>
<evidence type="ECO:0000313" key="14">
    <source>
        <dbReference type="Proteomes" id="UP000306416"/>
    </source>
</evidence>
<dbReference type="GO" id="GO:0070475">
    <property type="term" value="P:rRNA base methylation"/>
    <property type="evidence" value="ECO:0007669"/>
    <property type="project" value="TreeGrafter"/>
</dbReference>
<dbReference type="AlphaFoldDB" id="A0A4S1CL22"/>
<evidence type="ECO:0000256" key="7">
    <source>
        <dbReference type="ARBA" id="ARBA00022691"/>
    </source>
</evidence>
<dbReference type="PIRSF" id="PIRSF015601">
    <property type="entry name" value="MTase_slr0722"/>
    <property type="match status" value="1"/>
</dbReference>
<proteinExistence type="inferred from homology"/>
<evidence type="ECO:0000256" key="2">
    <source>
        <dbReference type="ARBA" id="ARBA00005528"/>
    </source>
</evidence>
<dbReference type="InterPro" id="IPR046887">
    <property type="entry name" value="RsmE_PUA-like"/>
</dbReference>
<organism evidence="13 14">
    <name type="scientific">Geomonas terrae</name>
    <dbReference type="NCBI Taxonomy" id="2562681"/>
    <lineage>
        <taxon>Bacteria</taxon>
        <taxon>Pseudomonadati</taxon>
        <taxon>Thermodesulfobacteriota</taxon>
        <taxon>Desulfuromonadia</taxon>
        <taxon>Geobacterales</taxon>
        <taxon>Geobacteraceae</taxon>
        <taxon>Geomonas</taxon>
    </lineage>
</organism>
<dbReference type="InterPro" id="IPR029028">
    <property type="entry name" value="Alpha/beta_knot_MTases"/>
</dbReference>
<dbReference type="InterPro" id="IPR006700">
    <property type="entry name" value="RsmE"/>
</dbReference>
<comment type="caution">
    <text evidence="13">The sequence shown here is derived from an EMBL/GenBank/DDBJ whole genome shotgun (WGS) entry which is preliminary data.</text>
</comment>
<evidence type="ECO:0000256" key="4">
    <source>
        <dbReference type="ARBA" id="ARBA00022552"/>
    </source>
</evidence>
<keyword evidence="4 10" id="KW-0698">rRNA processing</keyword>
<dbReference type="CDD" id="cd18084">
    <property type="entry name" value="RsmE-like"/>
    <property type="match status" value="1"/>
</dbReference>
<evidence type="ECO:0000256" key="6">
    <source>
        <dbReference type="ARBA" id="ARBA00022679"/>
    </source>
</evidence>
<dbReference type="NCBIfam" id="TIGR00046">
    <property type="entry name" value="RsmE family RNA methyltransferase"/>
    <property type="match status" value="1"/>
</dbReference>
<evidence type="ECO:0000256" key="10">
    <source>
        <dbReference type="PIRNR" id="PIRNR015601"/>
    </source>
</evidence>
<dbReference type="Proteomes" id="UP000306416">
    <property type="component" value="Unassembled WGS sequence"/>
</dbReference>
<keyword evidence="3 10" id="KW-0963">Cytoplasm</keyword>
<dbReference type="RefSeq" id="WP_135868729.1">
    <property type="nucleotide sequence ID" value="NZ_SRSC01000001.1"/>
</dbReference>
<comment type="subcellular location">
    <subcellularLocation>
        <location evidence="1 10">Cytoplasm</location>
    </subcellularLocation>
</comment>
<keyword evidence="14" id="KW-1185">Reference proteome</keyword>
<dbReference type="NCBIfam" id="NF008709">
    <property type="entry name" value="PRK11713.7-4"/>
    <property type="match status" value="1"/>
</dbReference>
<dbReference type="SUPFAM" id="SSF88697">
    <property type="entry name" value="PUA domain-like"/>
    <property type="match status" value="1"/>
</dbReference>
<feature type="domain" description="Ribosomal RNA small subunit methyltransferase E PUA-like" evidence="12">
    <location>
        <begin position="18"/>
        <end position="64"/>
    </location>
</feature>
<reference evidence="13 14" key="1">
    <citation type="submission" date="2019-04" db="EMBL/GenBank/DDBJ databases">
        <title>Geobacter oryzae sp. nov., ferric-reducing bacteria isolated from paddy soil.</title>
        <authorList>
            <person name="Xu Z."/>
            <person name="Masuda Y."/>
            <person name="Itoh H."/>
            <person name="Senoo K."/>
        </authorList>
    </citation>
    <scope>NUCLEOTIDE SEQUENCE [LARGE SCALE GENOMIC DNA]</scope>
    <source>
        <strain evidence="13 14">Red111</strain>
    </source>
</reference>
<sequence>MRSFFLGDNAISDGEAVVTGELYRHMARVLRLKEGAEVELIDAGGVRHCGTIAEVGAKSLTVRIAASAALAEEEPAISITLYQGLPKGEKLDLILQKCTELGISEVVTFDGARSIVKFRGEKTAGKLARFEKIVQEAARQSGRGTAPRIAIGGNLKEVLKESRQDVKLLLWEGEDENTLRETLARHTEPKSVAIVVGPEGGLSPEEVKEALACGFTPVTLGKRILRTETAGLAMVSILQFHWGDIR</sequence>
<dbReference type="Pfam" id="PF20260">
    <property type="entry name" value="PUA_4"/>
    <property type="match status" value="1"/>
</dbReference>
<gene>
    <name evidence="13" type="ORF">E4633_02735</name>
</gene>
<keyword evidence="7 10" id="KW-0949">S-adenosyl-L-methionine</keyword>
<comment type="similarity">
    <text evidence="2 10">Belongs to the RNA methyltransferase RsmE family.</text>
</comment>
<dbReference type="GO" id="GO:0070042">
    <property type="term" value="F:rRNA (uridine-N3-)-methyltransferase activity"/>
    <property type="evidence" value="ECO:0007669"/>
    <property type="project" value="TreeGrafter"/>
</dbReference>
<dbReference type="NCBIfam" id="NF008692">
    <property type="entry name" value="PRK11713.1-5"/>
    <property type="match status" value="1"/>
</dbReference>
<dbReference type="InterPro" id="IPR015947">
    <property type="entry name" value="PUA-like_sf"/>
</dbReference>
<dbReference type="PANTHER" id="PTHR30027">
    <property type="entry name" value="RIBOSOMAL RNA SMALL SUBUNIT METHYLTRANSFERASE E"/>
    <property type="match status" value="1"/>
</dbReference>
<keyword evidence="6 10" id="KW-0808">Transferase</keyword>
<comment type="catalytic activity">
    <reaction evidence="9 10">
        <text>uridine(1498) in 16S rRNA + S-adenosyl-L-methionine = N(3)-methyluridine(1498) in 16S rRNA + S-adenosyl-L-homocysteine + H(+)</text>
        <dbReference type="Rhea" id="RHEA:42920"/>
        <dbReference type="Rhea" id="RHEA-COMP:10283"/>
        <dbReference type="Rhea" id="RHEA-COMP:10284"/>
        <dbReference type="ChEBI" id="CHEBI:15378"/>
        <dbReference type="ChEBI" id="CHEBI:57856"/>
        <dbReference type="ChEBI" id="CHEBI:59789"/>
        <dbReference type="ChEBI" id="CHEBI:65315"/>
        <dbReference type="ChEBI" id="CHEBI:74502"/>
        <dbReference type="EC" id="2.1.1.193"/>
    </reaction>
</comment>
<dbReference type="PANTHER" id="PTHR30027:SF3">
    <property type="entry name" value="16S RRNA (URACIL(1498)-N(3))-METHYLTRANSFERASE"/>
    <property type="match status" value="1"/>
</dbReference>
<dbReference type="Pfam" id="PF04452">
    <property type="entry name" value="Methyltrans_RNA"/>
    <property type="match status" value="1"/>
</dbReference>
<protein>
    <recommendedName>
        <fullName evidence="10">Ribosomal RNA small subunit methyltransferase E</fullName>
        <ecNumber evidence="10">2.1.1.193</ecNumber>
    </recommendedName>
</protein>